<dbReference type="Gene3D" id="3.40.50.720">
    <property type="entry name" value="NAD(P)-binding Rossmann-like Domain"/>
    <property type="match status" value="1"/>
</dbReference>
<evidence type="ECO:0000256" key="1">
    <source>
        <dbReference type="ARBA" id="ARBA00022450"/>
    </source>
</evidence>
<keyword evidence="1" id="KW-0596">Phosphopantetheine</keyword>
<dbReference type="SUPFAM" id="SSF56112">
    <property type="entry name" value="Protein kinase-like (PK-like)"/>
    <property type="match status" value="1"/>
</dbReference>
<dbReference type="InterPro" id="IPR013120">
    <property type="entry name" value="FAR_NAD-bd"/>
</dbReference>
<dbReference type="Gene3D" id="3.90.1200.10">
    <property type="match status" value="1"/>
</dbReference>
<reference evidence="5 6" key="1">
    <citation type="submission" date="2018-04" db="EMBL/GenBank/DDBJ databases">
        <title>Massilia violaceinigra sp. nov., a novel purple-pigmented bacterium isolated from Tianshan glacier, Xinjiang, China.</title>
        <authorList>
            <person name="Wang H."/>
        </authorList>
    </citation>
    <scope>NUCLEOTIDE SEQUENCE [LARGE SCALE GENOMIC DNA]</scope>
    <source>
        <strain evidence="5 6">B448-2</strain>
    </source>
</reference>
<accession>A0A2U2HGN8</accession>
<evidence type="ECO:0000256" key="2">
    <source>
        <dbReference type="ARBA" id="ARBA00022553"/>
    </source>
</evidence>
<dbReference type="InterPro" id="IPR036291">
    <property type="entry name" value="NAD(P)-bd_dom_sf"/>
</dbReference>
<dbReference type="NCBIfam" id="TIGR01746">
    <property type="entry name" value="Thioester-redct"/>
    <property type="match status" value="1"/>
</dbReference>
<proteinExistence type="predicted"/>
<dbReference type="PANTHER" id="PTHR44845:SF6">
    <property type="entry name" value="BETA-ALANINE-ACTIVATING ENZYME"/>
    <property type="match status" value="1"/>
</dbReference>
<organism evidence="5 6">
    <name type="scientific">Massilia glaciei</name>
    <dbReference type="NCBI Taxonomy" id="1524097"/>
    <lineage>
        <taxon>Bacteria</taxon>
        <taxon>Pseudomonadati</taxon>
        <taxon>Pseudomonadota</taxon>
        <taxon>Betaproteobacteria</taxon>
        <taxon>Burkholderiales</taxon>
        <taxon>Oxalobacteraceae</taxon>
        <taxon>Telluria group</taxon>
        <taxon>Massilia</taxon>
    </lineage>
</organism>
<dbReference type="EMBL" id="PXWF02000269">
    <property type="protein sequence ID" value="PWF44342.1"/>
    <property type="molecule type" value="Genomic_DNA"/>
</dbReference>
<dbReference type="Pfam" id="PF07993">
    <property type="entry name" value="NAD_binding_4"/>
    <property type="match status" value="1"/>
</dbReference>
<dbReference type="InterPro" id="IPR002575">
    <property type="entry name" value="Aminoglycoside_PTrfase"/>
</dbReference>
<gene>
    <name evidence="5" type="ORF">C7C56_019485</name>
</gene>
<dbReference type="PANTHER" id="PTHR44845">
    <property type="entry name" value="CARRIER DOMAIN-CONTAINING PROTEIN"/>
    <property type="match status" value="1"/>
</dbReference>
<dbReference type="InterPro" id="IPR011009">
    <property type="entry name" value="Kinase-like_dom_sf"/>
</dbReference>
<dbReference type="Pfam" id="PF01636">
    <property type="entry name" value="APH"/>
    <property type="match status" value="1"/>
</dbReference>
<feature type="domain" description="Thioester reductase (TE)" evidence="4">
    <location>
        <begin position="51"/>
        <end position="289"/>
    </location>
</feature>
<keyword evidence="6" id="KW-1185">Reference proteome</keyword>
<evidence type="ECO:0000313" key="6">
    <source>
        <dbReference type="Proteomes" id="UP000241421"/>
    </source>
</evidence>
<dbReference type="SUPFAM" id="SSF51735">
    <property type="entry name" value="NAD(P)-binding Rossmann-fold domains"/>
    <property type="match status" value="1"/>
</dbReference>
<comment type="caution">
    <text evidence="5">The sequence shown here is derived from an EMBL/GenBank/DDBJ whole genome shotgun (WGS) entry which is preliminary data.</text>
</comment>
<name>A0A2U2HGN8_9BURK</name>
<dbReference type="InterPro" id="IPR010080">
    <property type="entry name" value="Thioester_reductase-like_dom"/>
</dbReference>
<protein>
    <recommendedName>
        <fullName evidence="7">Thioester reductase (TE) domain-containing protein</fullName>
    </recommendedName>
</protein>
<keyword evidence="2" id="KW-0597">Phosphoprotein</keyword>
<feature type="domain" description="Aminoglycoside phosphotransferase" evidence="3">
    <location>
        <begin position="580"/>
        <end position="751"/>
    </location>
</feature>
<evidence type="ECO:0008006" key="7">
    <source>
        <dbReference type="Google" id="ProtNLM"/>
    </source>
</evidence>
<evidence type="ECO:0000313" key="5">
    <source>
        <dbReference type="EMBL" id="PWF44342.1"/>
    </source>
</evidence>
<dbReference type="AlphaFoldDB" id="A0A2U2HGN8"/>
<sequence length="812" mass="88444">MEHRLARHGMTAIFPNELTSLHGTQLLSDAQLSADIRPASKPELDIRRVFVTGATGFLGAQVLGELLRSTDWEIVCLVRADDDAHAQRRLGEAFTRARLSETETRAALMRVSAVRGNVAEADYGLGTSQFDALAARVDAVIHGAAEVSWIKPYRRLRGSHVNGTLNAIRLACHVRGKALYVVSTLAVCYAPDGPGTVDEFSDMAPYVTQMSLGYAQAKCVGESLLRAAAARGLAVGILRSGLVCGHSVSGESNQQDLISRAIRGSTQSLVAADIDWQIDCVPVDTAAQVLCTMARSGFAHGAPQGMARVLHLQHDSPRGWRELVLSLRLRGYPLQLVPLDQWLAQVEEMGKHDTSDLRVLRPFFLARPEGLGGRSQLELFLEPTRSRISSSTSQRWLTKHEIMIPRLDARLLNRYFADFVDTGFLPPSAAPCVSEPSAADLHAILVTALGVEVDEFTATPMGSDTGIMSELAAARSGGRTGLWHCQGALDGTGALNAVLKLKPNDAEQDALTLATAALCSPELARAFGQHLHRMPYRRSAARERAVGLMADVRIARHMPATLAVLPDCGDGVSGMLYGFLHDAQMAHDCTLGTHWSAAHLDAAVRGLGEIHSVWLGRERELLATGWIAGESCGYGLLAMQPLWRALADYAGPRLAAILGREVGAVQRAWIDDMQAWLPQTFAMPRSLIHHDFNPRNMAFRRDAQGLQLCAFDWELATVGLPQYDLAELLCHVLPEQGQGAFAHNAIEGHRAALEAASGRVLSPEEWRAGFALALRCFVICRLPMYVVIDRFRPQSSLPRVVRNAFWLTAWIG</sequence>
<dbReference type="OrthoDB" id="6286537at2"/>
<evidence type="ECO:0000259" key="4">
    <source>
        <dbReference type="Pfam" id="PF07993"/>
    </source>
</evidence>
<evidence type="ECO:0000259" key="3">
    <source>
        <dbReference type="Pfam" id="PF01636"/>
    </source>
</evidence>
<dbReference type="Proteomes" id="UP000241421">
    <property type="component" value="Unassembled WGS sequence"/>
</dbReference>